<sequence>MVKKHHLSQNAVIQTGDIAHRTPPRTSLVHLHHIPTNAWRKRDRWKGLVRHRLIPNSRKLPRERRCGSRAVMRCLMKRPLSIPEHFPFPQTRSENNLIQWEYISVCE</sequence>
<dbReference type="AlphaFoldDB" id="D0A0E5"/>
<protein>
    <submittedName>
        <fullName evidence="1">Uncharacterized protein</fullName>
    </submittedName>
</protein>
<organism evidence="1 2">
    <name type="scientific">Trypanosoma brucei gambiense (strain MHOM/CI/86/DAL972)</name>
    <dbReference type="NCBI Taxonomy" id="679716"/>
    <lineage>
        <taxon>Eukaryota</taxon>
        <taxon>Discoba</taxon>
        <taxon>Euglenozoa</taxon>
        <taxon>Kinetoplastea</taxon>
        <taxon>Metakinetoplastina</taxon>
        <taxon>Trypanosomatida</taxon>
        <taxon>Trypanosomatidae</taxon>
        <taxon>Trypanosoma</taxon>
    </lineage>
</organism>
<evidence type="ECO:0000313" key="2">
    <source>
        <dbReference type="Proteomes" id="UP000002316"/>
    </source>
</evidence>
<dbReference type="RefSeq" id="XP_011778967.1">
    <property type="nucleotide sequence ID" value="XM_011780665.1"/>
</dbReference>
<dbReference type="GeneID" id="23865050"/>
<dbReference type="EMBL" id="FN554973">
    <property type="protein sequence ID" value="CBH16703.1"/>
    <property type="molecule type" value="Genomic_DNA"/>
</dbReference>
<proteinExistence type="predicted"/>
<accession>D0A0E5</accession>
<name>D0A0E5_TRYB9</name>
<evidence type="ECO:0000313" key="1">
    <source>
        <dbReference type="EMBL" id="CBH16703.1"/>
    </source>
</evidence>
<dbReference type="KEGG" id="tbg:TbgDal_X18060"/>
<dbReference type="Proteomes" id="UP000002316">
    <property type="component" value="Chromosome 10"/>
</dbReference>
<gene>
    <name evidence="1" type="ORF">TbgDal_X18060</name>
</gene>
<reference evidence="2" key="1">
    <citation type="journal article" date="2010" name="PLoS Negl. Trop. Dis.">
        <title>The genome sequence of Trypanosoma brucei gambiense, causative agent of chronic human african trypanosomiasis.</title>
        <authorList>
            <person name="Jackson A.P."/>
            <person name="Sanders M."/>
            <person name="Berry A."/>
            <person name="McQuillan J."/>
            <person name="Aslett M.A."/>
            <person name="Quail M.A."/>
            <person name="Chukualim B."/>
            <person name="Capewell P."/>
            <person name="MacLeod A."/>
            <person name="Melville S.E."/>
            <person name="Gibson W."/>
            <person name="Barry J.D."/>
            <person name="Berriman M."/>
            <person name="Hertz-Fowler C."/>
        </authorList>
    </citation>
    <scope>NUCLEOTIDE SEQUENCE [LARGE SCALE GENOMIC DNA]</scope>
    <source>
        <strain evidence="2">MHOM/CI/86/DAL972</strain>
    </source>
</reference>